<organism evidence="2 3">
    <name type="scientific">Moniliophthora roreri</name>
    <name type="common">Frosty pod rot fungus</name>
    <name type="synonym">Monilia roreri</name>
    <dbReference type="NCBI Taxonomy" id="221103"/>
    <lineage>
        <taxon>Eukaryota</taxon>
        <taxon>Fungi</taxon>
        <taxon>Dikarya</taxon>
        <taxon>Basidiomycota</taxon>
        <taxon>Agaricomycotina</taxon>
        <taxon>Agaricomycetes</taxon>
        <taxon>Agaricomycetidae</taxon>
        <taxon>Agaricales</taxon>
        <taxon>Marasmiineae</taxon>
        <taxon>Marasmiaceae</taxon>
        <taxon>Moniliophthora</taxon>
    </lineage>
</organism>
<name>A0A0W0G247_MONRR</name>
<accession>A0A0W0G247</accession>
<dbReference type="Proteomes" id="UP000054988">
    <property type="component" value="Unassembled WGS sequence"/>
</dbReference>
<feature type="compositionally biased region" description="Polar residues" evidence="1">
    <location>
        <begin position="108"/>
        <end position="117"/>
    </location>
</feature>
<evidence type="ECO:0000313" key="2">
    <source>
        <dbReference type="EMBL" id="KTB42641.1"/>
    </source>
</evidence>
<feature type="region of interest" description="Disordered" evidence="1">
    <location>
        <begin position="68"/>
        <end position="117"/>
    </location>
</feature>
<sequence length="143" mass="15928">MFLRGHRQTLNKALACLDREAGVFANVMTEGEDRIQLMGPAMVLTPVLDVENLPLHVETPFPQMLISPQMNLPSSQSSEDTDINFKVQYTSPEDSTSSSDDNNYTASLQITQPQPRTTLIPIQEEMTPLLLTETSPHLPPNYS</sequence>
<gene>
    <name evidence="2" type="ORF">WG66_4784</name>
</gene>
<dbReference type="EMBL" id="LATX01001310">
    <property type="protein sequence ID" value="KTB42641.1"/>
    <property type="molecule type" value="Genomic_DNA"/>
</dbReference>
<evidence type="ECO:0000256" key="1">
    <source>
        <dbReference type="SAM" id="MobiDB-lite"/>
    </source>
</evidence>
<feature type="compositionally biased region" description="Polar residues" evidence="1">
    <location>
        <begin position="68"/>
        <end position="78"/>
    </location>
</feature>
<proteinExistence type="predicted"/>
<protein>
    <submittedName>
        <fullName evidence="2">Uncharacterized protein</fullName>
    </submittedName>
</protein>
<reference evidence="2 3" key="1">
    <citation type="submission" date="2015-12" db="EMBL/GenBank/DDBJ databases">
        <title>Draft genome sequence of Moniliophthora roreri, the causal agent of frosty pod rot of cacao.</title>
        <authorList>
            <person name="Aime M.C."/>
            <person name="Diaz-Valderrama J.R."/>
            <person name="Kijpornyongpan T."/>
            <person name="Phillips-Mora W."/>
        </authorList>
    </citation>
    <scope>NUCLEOTIDE SEQUENCE [LARGE SCALE GENOMIC DNA]</scope>
    <source>
        <strain evidence="2 3">MCA 2952</strain>
    </source>
</reference>
<dbReference type="AlphaFoldDB" id="A0A0W0G247"/>
<feature type="compositionally biased region" description="Low complexity" evidence="1">
    <location>
        <begin position="89"/>
        <end position="107"/>
    </location>
</feature>
<comment type="caution">
    <text evidence="2">The sequence shown here is derived from an EMBL/GenBank/DDBJ whole genome shotgun (WGS) entry which is preliminary data.</text>
</comment>
<evidence type="ECO:0000313" key="3">
    <source>
        <dbReference type="Proteomes" id="UP000054988"/>
    </source>
</evidence>